<dbReference type="STRING" id="1676925.ENSPKIP00000011276"/>
<feature type="domain" description="VPS37 C-terminal" evidence="8">
    <location>
        <begin position="88"/>
        <end position="177"/>
    </location>
</feature>
<dbReference type="GO" id="GO:0000813">
    <property type="term" value="C:ESCRT I complex"/>
    <property type="evidence" value="ECO:0007669"/>
    <property type="project" value="UniProtKB-ARBA"/>
</dbReference>
<dbReference type="GO" id="GO:0031902">
    <property type="term" value="C:late endosome membrane"/>
    <property type="evidence" value="ECO:0007669"/>
    <property type="project" value="UniProtKB-SubCell"/>
</dbReference>
<evidence type="ECO:0000256" key="5">
    <source>
        <dbReference type="ARBA" id="ARBA00022927"/>
    </source>
</evidence>
<evidence type="ECO:0000256" key="2">
    <source>
        <dbReference type="ARBA" id="ARBA00007617"/>
    </source>
</evidence>
<protein>
    <submittedName>
        <fullName evidence="9">VPS37D subunit of ESCRT-I</fullName>
    </submittedName>
</protein>
<proteinExistence type="inferred from homology"/>
<keyword evidence="4" id="KW-0967">Endosome</keyword>
<dbReference type="PANTHER" id="PTHR13678">
    <property type="entry name" value="VACUOLAR PROTEIN SORTING-ASSOCIATED PROTEIN 37"/>
    <property type="match status" value="1"/>
</dbReference>
<dbReference type="InterPro" id="IPR009851">
    <property type="entry name" value="Mod_r"/>
</dbReference>
<reference evidence="9" key="2">
    <citation type="submission" date="2025-09" db="UniProtKB">
        <authorList>
            <consortium name="Ensembl"/>
        </authorList>
    </citation>
    <scope>IDENTIFICATION</scope>
</reference>
<keyword evidence="5 7" id="KW-0653">Protein transport</keyword>
<comment type="subcellular location">
    <subcellularLocation>
        <location evidence="1">Late endosome membrane</location>
        <topology evidence="1">Peripheral membrane protein</topology>
    </subcellularLocation>
</comment>
<dbReference type="GO" id="GO:0006612">
    <property type="term" value="P:protein targeting to membrane"/>
    <property type="evidence" value="ECO:0007669"/>
    <property type="project" value="TreeGrafter"/>
</dbReference>
<dbReference type="Proteomes" id="UP000261540">
    <property type="component" value="Unplaced"/>
</dbReference>
<dbReference type="GO" id="GO:0043162">
    <property type="term" value="P:ubiquitin-dependent protein catabolic process via the multivesicular body sorting pathway"/>
    <property type="evidence" value="ECO:0007669"/>
    <property type="project" value="TreeGrafter"/>
</dbReference>
<evidence type="ECO:0000256" key="6">
    <source>
        <dbReference type="ARBA" id="ARBA00025010"/>
    </source>
</evidence>
<dbReference type="InterPro" id="IPR029012">
    <property type="entry name" value="Helix_hairpin_bin_sf"/>
</dbReference>
<comment type="similarity">
    <text evidence="2">Belongs to the VPS37 family.</text>
</comment>
<keyword evidence="3 7" id="KW-0813">Transport</keyword>
<dbReference type="Pfam" id="PF07200">
    <property type="entry name" value="Mod_r"/>
    <property type="match status" value="1"/>
</dbReference>
<dbReference type="SUPFAM" id="SSF140111">
    <property type="entry name" value="Endosomal sorting complex assembly domain"/>
    <property type="match status" value="1"/>
</dbReference>
<name>A0A3B3R0Q2_9TELE</name>
<organism evidence="9 10">
    <name type="scientific">Paramormyrops kingsleyae</name>
    <dbReference type="NCBI Taxonomy" id="1676925"/>
    <lineage>
        <taxon>Eukaryota</taxon>
        <taxon>Metazoa</taxon>
        <taxon>Chordata</taxon>
        <taxon>Craniata</taxon>
        <taxon>Vertebrata</taxon>
        <taxon>Euteleostomi</taxon>
        <taxon>Actinopterygii</taxon>
        <taxon>Neopterygii</taxon>
        <taxon>Teleostei</taxon>
        <taxon>Osteoglossocephala</taxon>
        <taxon>Osteoglossomorpha</taxon>
        <taxon>Osteoglossiformes</taxon>
        <taxon>Mormyridae</taxon>
        <taxon>Paramormyrops</taxon>
    </lineage>
</organism>
<dbReference type="OrthoDB" id="8921242at2759"/>
<dbReference type="PANTHER" id="PTHR13678:SF24">
    <property type="entry name" value="SI:CH211-284F22.3"/>
    <property type="match status" value="1"/>
</dbReference>
<comment type="function">
    <text evidence="6">Component of the ESCRT-I complex, a regulator of vesicular trafficking process. Required for the sorting of endocytic ubiquitinated cargos into multivesicular bodies. May be involved in cell growth and differentiation.</text>
</comment>
<reference evidence="9" key="1">
    <citation type="submission" date="2025-08" db="UniProtKB">
        <authorList>
            <consortium name="Ensembl"/>
        </authorList>
    </citation>
    <scope>IDENTIFICATION</scope>
</reference>
<dbReference type="GeneTree" id="ENSGT00950000183012"/>
<dbReference type="PROSITE" id="PS51314">
    <property type="entry name" value="VPS37_C"/>
    <property type="match status" value="1"/>
</dbReference>
<dbReference type="KEGG" id="pki:111854794"/>
<dbReference type="CTD" id="155382"/>
<dbReference type="GO" id="GO:0006623">
    <property type="term" value="P:protein targeting to vacuole"/>
    <property type="evidence" value="ECO:0007669"/>
    <property type="project" value="TreeGrafter"/>
</dbReference>
<dbReference type="Ensembl" id="ENSPKIT00000023215.1">
    <property type="protein sequence ID" value="ENSPKIP00000011276.1"/>
    <property type="gene ID" value="ENSPKIG00000018440.1"/>
</dbReference>
<dbReference type="InterPro" id="IPR037202">
    <property type="entry name" value="ESCRT_assembly_dom"/>
</dbReference>
<evidence type="ECO:0000313" key="9">
    <source>
        <dbReference type="Ensembl" id="ENSPKIP00000011276.1"/>
    </source>
</evidence>
<dbReference type="AlphaFoldDB" id="A0A3B3R0Q2"/>
<evidence type="ECO:0000256" key="7">
    <source>
        <dbReference type="PROSITE-ProRule" id="PRU00646"/>
    </source>
</evidence>
<dbReference type="GeneID" id="111854794"/>
<accession>A0A3B3R0Q2</accession>
<dbReference type="Gene3D" id="1.10.287.660">
    <property type="entry name" value="Helix hairpin bin"/>
    <property type="match status" value="1"/>
</dbReference>
<evidence type="ECO:0000313" key="10">
    <source>
        <dbReference type="Proteomes" id="UP000261540"/>
    </source>
</evidence>
<evidence type="ECO:0000256" key="4">
    <source>
        <dbReference type="ARBA" id="ARBA00022753"/>
    </source>
</evidence>
<keyword evidence="10" id="KW-1185">Reference proteome</keyword>
<evidence type="ECO:0000256" key="1">
    <source>
        <dbReference type="ARBA" id="ARBA00004633"/>
    </source>
</evidence>
<evidence type="ECO:0000256" key="3">
    <source>
        <dbReference type="ARBA" id="ARBA00022448"/>
    </source>
</evidence>
<evidence type="ECO:0000259" key="8">
    <source>
        <dbReference type="PROSITE" id="PS51314"/>
    </source>
</evidence>
<dbReference type="RefSeq" id="XP_023688923.1">
    <property type="nucleotide sequence ID" value="XM_023833155.2"/>
</dbReference>
<sequence length="292" mass="33135">MSHKRDPNSNPDGFRILNTSELRDLLQDEGKIDQIVKLSEKFQEMHLARDTLLTTNRSLAEESLSLRPCLQNGKLQLAQKYQELEKLSSGCRDKQRQLEGYAEKRSLQTAQNLLQEDMIRTEEESEDLLERFMEGSVPLEGFLESFQRSRKTYHVRRAQTEKIQEFTKAERNAQKHCVAPEEKAEPLELRANGFVAQAPPRVFQLRYGLTPAIILPRCPPGSSHGPIHAVSLPPLDTRLVQSHSQGPGAPHACPGQPVGLRVIGQIPGWPIRPVRLQQLYRPGQHQPEPPCR</sequence>